<evidence type="ECO:0000313" key="2">
    <source>
        <dbReference type="Proteomes" id="UP000008748"/>
    </source>
</evidence>
<keyword evidence="2" id="KW-1185">Reference proteome</keyword>
<gene>
    <name evidence="1" type="ORF">ME7_00774</name>
</gene>
<dbReference type="SUPFAM" id="SSF56300">
    <property type="entry name" value="Metallo-dependent phosphatases"/>
    <property type="match status" value="1"/>
</dbReference>
<dbReference type="RefSeq" id="WP_006589702.1">
    <property type="nucleotide sequence ID" value="NZ_JH725077.1"/>
</dbReference>
<sequence>MEFGRPQTYQDYADVYKSMVYPVYEGLGNHNYYNNLHDCMIPTSNLSKDACAVNAVQRMLKEMNKYSSSLPAFNQHVISRQLLHSEIAHHFITGSLSYSWDYGDIHYVQLQNYPTYTAHLSDGHMKARITKALGWLKKDLAAAHKRGKVTILNFHDAHPYRGDYYLVHVQRKNLHIKAYNGKTGTLILIE</sequence>
<organism evidence="1 2">
    <name type="scientific">Bartonella birtlesii LL-WM9</name>
    <dbReference type="NCBI Taxonomy" id="1094552"/>
    <lineage>
        <taxon>Bacteria</taxon>
        <taxon>Pseudomonadati</taxon>
        <taxon>Pseudomonadota</taxon>
        <taxon>Alphaproteobacteria</taxon>
        <taxon>Hyphomicrobiales</taxon>
        <taxon>Bartonellaceae</taxon>
        <taxon>Bartonella</taxon>
    </lineage>
</organism>
<dbReference type="InterPro" id="IPR029052">
    <property type="entry name" value="Metallo-depent_PP-like"/>
</dbReference>
<evidence type="ECO:0000313" key="1">
    <source>
        <dbReference type="EMBL" id="EJF76742.1"/>
    </source>
</evidence>
<accession>J1IYE0</accession>
<proteinExistence type="predicted"/>
<dbReference type="EMBL" id="AIMC01000011">
    <property type="protein sequence ID" value="EJF76742.1"/>
    <property type="molecule type" value="Genomic_DNA"/>
</dbReference>
<name>J1IYE0_9HYPH</name>
<reference evidence="1 2" key="1">
    <citation type="submission" date="2012-03" db="EMBL/GenBank/DDBJ databases">
        <title>The Genome Sequence of Bartonella birtlesii LL-WM9.</title>
        <authorList>
            <consortium name="The Broad Institute Genome Sequencing Platform"/>
            <consortium name="The Broad Institute Genome Sequencing Center for Infectious Disease"/>
            <person name="Feldgarden M."/>
            <person name="Kirby J."/>
            <person name="Kosoy M."/>
            <person name="Birtles R."/>
            <person name="Probert W.S."/>
            <person name="Chiaraviglio L."/>
            <person name="Young S.K."/>
            <person name="Zeng Q."/>
            <person name="Gargeya S."/>
            <person name="Fitzgerald M."/>
            <person name="Haas B."/>
            <person name="Abouelleil A."/>
            <person name="Alvarado L."/>
            <person name="Arachchi H.M."/>
            <person name="Berlin A."/>
            <person name="Chapman S.B."/>
            <person name="Gearin G."/>
            <person name="Goldberg J."/>
            <person name="Griggs A."/>
            <person name="Gujja S."/>
            <person name="Hansen M."/>
            <person name="Heiman D."/>
            <person name="Howarth C."/>
            <person name="Larimer J."/>
            <person name="Lui A."/>
            <person name="MacDonald P.J.P."/>
            <person name="McCowen C."/>
            <person name="Montmayeur A."/>
            <person name="Murphy C."/>
            <person name="Neiman D."/>
            <person name="Pearson M."/>
            <person name="Priest M."/>
            <person name="Roberts A."/>
            <person name="Saif S."/>
            <person name="Shea T."/>
            <person name="Sisk P."/>
            <person name="Stolte C."/>
            <person name="Sykes S."/>
            <person name="Wortman J."/>
            <person name="Nusbaum C."/>
            <person name="Birren B."/>
        </authorList>
    </citation>
    <scope>NUCLEOTIDE SEQUENCE [LARGE SCALE GENOMIC DNA]</scope>
    <source>
        <strain evidence="1 2">LL-WM9</strain>
    </source>
</reference>
<dbReference type="HOGENOM" id="CLU_1425455_0_0_5"/>
<dbReference type="AlphaFoldDB" id="J1IYE0"/>
<dbReference type="PATRIC" id="fig|1094552.3.peg.814"/>
<comment type="caution">
    <text evidence="1">The sequence shown here is derived from an EMBL/GenBank/DDBJ whole genome shotgun (WGS) entry which is preliminary data.</text>
</comment>
<dbReference type="Gene3D" id="3.60.21.10">
    <property type="match status" value="1"/>
</dbReference>
<protein>
    <submittedName>
        <fullName evidence="1">Uncharacterized protein</fullName>
    </submittedName>
</protein>
<dbReference type="Proteomes" id="UP000008748">
    <property type="component" value="Unassembled WGS sequence"/>
</dbReference>